<dbReference type="SUPFAM" id="SSF81343">
    <property type="entry name" value="Fumarate reductase respiratory complex transmembrane subunits"/>
    <property type="match status" value="1"/>
</dbReference>
<dbReference type="AlphaFoldDB" id="A0A1W1DA35"/>
<keyword evidence="1" id="KW-1133">Transmembrane helix</keyword>
<proteinExistence type="predicted"/>
<dbReference type="EMBL" id="FPHR01000026">
    <property type="protein sequence ID" value="SFV77468.1"/>
    <property type="molecule type" value="Genomic_DNA"/>
</dbReference>
<reference evidence="2" key="1">
    <citation type="submission" date="2016-10" db="EMBL/GenBank/DDBJ databases">
        <authorList>
            <person name="de Groot N.N."/>
        </authorList>
    </citation>
    <scope>NUCLEOTIDE SEQUENCE</scope>
</reference>
<evidence type="ECO:0000256" key="1">
    <source>
        <dbReference type="SAM" id="Phobius"/>
    </source>
</evidence>
<sequence>MNFTNNVSRKKIMAFAGLVWFVYVIFHMLSLLVFHSGNEVFNQFYDWINHLAVYHLLVLTLIALLVFHVGSAISRQLRNNVSKGQSYKKPYPLAIPRVVAWGGVSTLLLFIVFHFVQMKFFATDDMYQYMLTIFSQPLMLFVYLLGLVTLSAHLHHGLANVLQSLGVSAVNHYRLAFVIVLLIFIGFVSVPMSILL</sequence>
<protein>
    <submittedName>
        <fullName evidence="2">Succinate dehydrogenase cytochrome b subunit</fullName>
    </submittedName>
</protein>
<dbReference type="Gene3D" id="1.20.1300.10">
    <property type="entry name" value="Fumarate reductase/succinate dehydrogenase, transmembrane subunit"/>
    <property type="match status" value="1"/>
</dbReference>
<name>A0A1W1DA35_9ZZZZ</name>
<evidence type="ECO:0000313" key="2">
    <source>
        <dbReference type="EMBL" id="SFV77468.1"/>
    </source>
</evidence>
<feature type="transmembrane region" description="Helical" evidence="1">
    <location>
        <begin position="54"/>
        <end position="73"/>
    </location>
</feature>
<feature type="transmembrane region" description="Helical" evidence="1">
    <location>
        <begin position="175"/>
        <end position="195"/>
    </location>
</feature>
<gene>
    <name evidence="2" type="ORF">MNB_SUP05-4-254</name>
</gene>
<dbReference type="InterPro" id="IPR034804">
    <property type="entry name" value="SQR/QFR_C/D"/>
</dbReference>
<keyword evidence="1" id="KW-0472">Membrane</keyword>
<organism evidence="2">
    <name type="scientific">hydrothermal vent metagenome</name>
    <dbReference type="NCBI Taxonomy" id="652676"/>
    <lineage>
        <taxon>unclassified sequences</taxon>
        <taxon>metagenomes</taxon>
        <taxon>ecological metagenomes</taxon>
    </lineage>
</organism>
<feature type="transmembrane region" description="Helical" evidence="1">
    <location>
        <begin position="94"/>
        <end position="116"/>
    </location>
</feature>
<feature type="transmembrane region" description="Helical" evidence="1">
    <location>
        <begin position="128"/>
        <end position="154"/>
    </location>
</feature>
<accession>A0A1W1DA35</accession>
<dbReference type="GO" id="GO:0016020">
    <property type="term" value="C:membrane"/>
    <property type="evidence" value="ECO:0007669"/>
    <property type="project" value="InterPro"/>
</dbReference>
<feature type="transmembrane region" description="Helical" evidence="1">
    <location>
        <begin position="12"/>
        <end position="34"/>
    </location>
</feature>
<keyword evidence="1" id="KW-0812">Transmembrane</keyword>